<dbReference type="EMBL" id="CP095362">
    <property type="protein sequence ID" value="XAG65439.1"/>
    <property type="molecule type" value="Genomic_DNA"/>
</dbReference>
<evidence type="ECO:0000313" key="8">
    <source>
        <dbReference type="EMBL" id="XAG65439.1"/>
    </source>
</evidence>
<accession>A0AAU6TUE3</accession>
<keyword evidence="4" id="KW-0233">DNA recombination</keyword>
<dbReference type="InterPro" id="IPR050808">
    <property type="entry name" value="Phage_Integrase"/>
</dbReference>
<organism evidence="8">
    <name type="scientific">bacterium 19GA11TI05</name>
    <dbReference type="NCBI Taxonomy" id="2920688"/>
    <lineage>
        <taxon>Bacteria</taxon>
    </lineage>
</organism>
<dbReference type="PROSITE" id="PS51900">
    <property type="entry name" value="CB"/>
    <property type="match status" value="1"/>
</dbReference>
<feature type="domain" description="Tyr recombinase" evidence="6">
    <location>
        <begin position="202"/>
        <end position="379"/>
    </location>
</feature>
<evidence type="ECO:0000256" key="3">
    <source>
        <dbReference type="ARBA" id="ARBA00023125"/>
    </source>
</evidence>
<dbReference type="AlphaFoldDB" id="A0AAU6TUE3"/>
<evidence type="ECO:0000256" key="5">
    <source>
        <dbReference type="PROSITE-ProRule" id="PRU01248"/>
    </source>
</evidence>
<protein>
    <submittedName>
        <fullName evidence="8">Tyrosine-type recombinase/integrase</fullName>
    </submittedName>
</protein>
<dbReference type="GO" id="GO:0006310">
    <property type="term" value="P:DNA recombination"/>
    <property type="evidence" value="ECO:0007669"/>
    <property type="project" value="UniProtKB-KW"/>
</dbReference>
<dbReference type="PANTHER" id="PTHR30629:SF2">
    <property type="entry name" value="PROPHAGE INTEGRASE INTS-RELATED"/>
    <property type="match status" value="1"/>
</dbReference>
<name>A0AAU6TUE3_UNCXX</name>
<evidence type="ECO:0000259" key="6">
    <source>
        <dbReference type="PROSITE" id="PS51898"/>
    </source>
</evidence>
<dbReference type="InterPro" id="IPR011010">
    <property type="entry name" value="DNA_brk_join_enz"/>
</dbReference>
<dbReference type="GO" id="GO:0003677">
    <property type="term" value="F:DNA binding"/>
    <property type="evidence" value="ECO:0007669"/>
    <property type="project" value="UniProtKB-UniRule"/>
</dbReference>
<dbReference type="Gene3D" id="3.30.160.390">
    <property type="entry name" value="Integrase, DNA-binding domain"/>
    <property type="match status" value="1"/>
</dbReference>
<dbReference type="InterPro" id="IPR044068">
    <property type="entry name" value="CB"/>
</dbReference>
<dbReference type="InterPro" id="IPR053876">
    <property type="entry name" value="Phage_int_M"/>
</dbReference>
<dbReference type="CDD" id="cd00801">
    <property type="entry name" value="INT_P4_C"/>
    <property type="match status" value="1"/>
</dbReference>
<evidence type="ECO:0000259" key="7">
    <source>
        <dbReference type="PROSITE" id="PS51900"/>
    </source>
</evidence>
<dbReference type="Pfam" id="PF22022">
    <property type="entry name" value="Phage_int_M"/>
    <property type="match status" value="1"/>
</dbReference>
<dbReference type="Pfam" id="PF13356">
    <property type="entry name" value="Arm-DNA-bind_3"/>
    <property type="match status" value="1"/>
</dbReference>
<dbReference type="SUPFAM" id="SSF56349">
    <property type="entry name" value="DNA breaking-rejoining enzymes"/>
    <property type="match status" value="1"/>
</dbReference>
<proteinExistence type="inferred from homology"/>
<keyword evidence="3 5" id="KW-0238">DNA-binding</keyword>
<evidence type="ECO:0000256" key="4">
    <source>
        <dbReference type="ARBA" id="ARBA00023172"/>
    </source>
</evidence>
<dbReference type="PROSITE" id="PS51898">
    <property type="entry name" value="TYR_RECOMBINASE"/>
    <property type="match status" value="1"/>
</dbReference>
<dbReference type="PANTHER" id="PTHR30629">
    <property type="entry name" value="PROPHAGE INTEGRASE"/>
    <property type="match status" value="1"/>
</dbReference>
<evidence type="ECO:0000256" key="1">
    <source>
        <dbReference type="ARBA" id="ARBA00008857"/>
    </source>
</evidence>
<dbReference type="GO" id="GO:0015074">
    <property type="term" value="P:DNA integration"/>
    <property type="evidence" value="ECO:0007669"/>
    <property type="project" value="UniProtKB-KW"/>
</dbReference>
<dbReference type="InterPro" id="IPR025166">
    <property type="entry name" value="Integrase_DNA_bind_dom"/>
</dbReference>
<feature type="domain" description="Core-binding (CB)" evidence="7">
    <location>
        <begin position="98"/>
        <end position="179"/>
    </location>
</feature>
<dbReference type="InterPro" id="IPR038488">
    <property type="entry name" value="Integrase_DNA-bd_sf"/>
</dbReference>
<keyword evidence="2" id="KW-0229">DNA integration</keyword>
<dbReference type="InterPro" id="IPR002104">
    <property type="entry name" value="Integrase_catalytic"/>
</dbReference>
<dbReference type="InterPro" id="IPR013762">
    <property type="entry name" value="Integrase-like_cat_sf"/>
</dbReference>
<sequence length="405" mass="46667">MALTDAKLRTLKPKEKVYRLGDSAGLYIEVAINGSRYWRMKYRFFGKEKRLAFGVYPEVTLAEAREKRDAARKLLASGSDPAEAKKIAKATQQANAENTFEAVAREWHTSKADRWSLRYRDEIIDTFEKDIFPYIGKRPIAELKPMELLEALRKMEKRGALEKMRKVRQRCGEVFRYAIVTGRAEYNPAPDLASALAVPKKVHFPFLTASELPYLLNDLAGYTGSIITKTATQIIMLTGVRTQELRFARWGDIDFDQRLWEIPAEVMKMKRPHIVPLSEQVVMLFKQLEPISKHHPLVFIGRNDPRKPISKESINQVIELLGYKGRLTGHGFRHTMSTILHEQGFNSAWIETQLAHVDKNAIRGTYNHAQYLEGRREMMQWYADYIDSLRNGGNILHGNFNRQKA</sequence>
<gene>
    <name evidence="8" type="ORF">MRM81_18725</name>
</gene>
<dbReference type="InterPro" id="IPR010998">
    <property type="entry name" value="Integrase_recombinase_N"/>
</dbReference>
<dbReference type="Gene3D" id="1.10.443.10">
    <property type="entry name" value="Intergrase catalytic core"/>
    <property type="match status" value="1"/>
</dbReference>
<reference evidence="8" key="1">
    <citation type="submission" date="2022-03" db="EMBL/GenBank/DDBJ databases">
        <title>Sea Food Isolates.</title>
        <authorList>
            <person name="Li c."/>
        </authorList>
    </citation>
    <scope>NUCLEOTIDE SEQUENCE</scope>
    <source>
        <strain evidence="8">19GA11TI05</strain>
    </source>
</reference>
<comment type="similarity">
    <text evidence="1">Belongs to the 'phage' integrase family.</text>
</comment>
<dbReference type="Gene3D" id="1.10.150.130">
    <property type="match status" value="1"/>
</dbReference>
<evidence type="ECO:0000256" key="2">
    <source>
        <dbReference type="ARBA" id="ARBA00022908"/>
    </source>
</evidence>
<dbReference type="Pfam" id="PF00589">
    <property type="entry name" value="Phage_integrase"/>
    <property type="match status" value="1"/>
</dbReference>